<accession>A0A5N6R7F2</accession>
<dbReference type="SMART" id="SM00061">
    <property type="entry name" value="MATH"/>
    <property type="match status" value="2"/>
</dbReference>
<protein>
    <recommendedName>
        <fullName evidence="1">MATH domain-containing protein</fullName>
    </recommendedName>
</protein>
<dbReference type="InterPro" id="IPR008974">
    <property type="entry name" value="TRAF-like"/>
</dbReference>
<feature type="domain" description="MATH" evidence="1">
    <location>
        <begin position="172"/>
        <end position="300"/>
    </location>
</feature>
<evidence type="ECO:0000259" key="1">
    <source>
        <dbReference type="PROSITE" id="PS50144"/>
    </source>
</evidence>
<keyword evidence="3" id="KW-1185">Reference proteome</keyword>
<name>A0A5N6R7F2_9ROSI</name>
<dbReference type="PROSITE" id="PS50144">
    <property type="entry name" value="MATH"/>
    <property type="match status" value="2"/>
</dbReference>
<dbReference type="OrthoDB" id="192247at2759"/>
<dbReference type="PANTHER" id="PTHR46162:SF55">
    <property type="entry name" value="MATH DOMAIN-CONTAINING PROTEIN"/>
    <property type="match status" value="1"/>
</dbReference>
<dbReference type="AlphaFoldDB" id="A0A5N6R7F2"/>
<sequence>MEDENGLRSTTNVPRAPDHYAFQIKNFSLLLGMKEEKCDSRQFEVGGYQWRLVLYPNGKKNSNGNDHISLYLAISNTKDLQLGWEVNANIKFFVFDQIRDKYLCIQDANVRVRRFHKFKTEWGFAQLLSHKSLNDSSNGYLVDDTCIFGVEVFVSKGPCKGECLSMINEPQRDYFTWKIDNFTALKDKIYASEQFTVEGQKWKLNLYPKGFGIGAGTYLSLFLMSLGDSEILSPNRKVYAKYKLRIRNQINNNHCEKTVEYWFTNLGIDYGFPKFLAVRDLEDTSTGYLVGDVLFIECKIDVISIVKDLSSN</sequence>
<proteinExistence type="predicted"/>
<dbReference type="Pfam" id="PF22486">
    <property type="entry name" value="MATH_2"/>
    <property type="match status" value="2"/>
</dbReference>
<dbReference type="PANTHER" id="PTHR46162">
    <property type="entry name" value="TRAF-LIKE FAMILY PROTEIN"/>
    <property type="match status" value="1"/>
</dbReference>
<dbReference type="Gene3D" id="2.60.210.10">
    <property type="entry name" value="Apoptosis, Tumor Necrosis Factor Receptor Associated Protein 2, Chain A"/>
    <property type="match status" value="2"/>
</dbReference>
<evidence type="ECO:0000313" key="2">
    <source>
        <dbReference type="EMBL" id="KAE8056846.1"/>
    </source>
</evidence>
<organism evidence="2 3">
    <name type="scientific">Carpinus fangiana</name>
    <dbReference type="NCBI Taxonomy" id="176857"/>
    <lineage>
        <taxon>Eukaryota</taxon>
        <taxon>Viridiplantae</taxon>
        <taxon>Streptophyta</taxon>
        <taxon>Embryophyta</taxon>
        <taxon>Tracheophyta</taxon>
        <taxon>Spermatophyta</taxon>
        <taxon>Magnoliopsida</taxon>
        <taxon>eudicotyledons</taxon>
        <taxon>Gunneridae</taxon>
        <taxon>Pentapetalae</taxon>
        <taxon>rosids</taxon>
        <taxon>fabids</taxon>
        <taxon>Fagales</taxon>
        <taxon>Betulaceae</taxon>
        <taxon>Carpinus</taxon>
    </lineage>
</organism>
<gene>
    <name evidence="2" type="ORF">FH972_013582</name>
</gene>
<dbReference type="InterPro" id="IPR002083">
    <property type="entry name" value="MATH/TRAF_dom"/>
</dbReference>
<evidence type="ECO:0000313" key="3">
    <source>
        <dbReference type="Proteomes" id="UP000327013"/>
    </source>
</evidence>
<reference evidence="2 3" key="1">
    <citation type="submission" date="2019-06" db="EMBL/GenBank/DDBJ databases">
        <title>A chromosomal-level reference genome of Carpinus fangiana (Coryloideae, Betulaceae).</title>
        <authorList>
            <person name="Yang X."/>
            <person name="Wang Z."/>
            <person name="Zhang L."/>
            <person name="Hao G."/>
            <person name="Liu J."/>
            <person name="Yang Y."/>
        </authorList>
    </citation>
    <scope>NUCLEOTIDE SEQUENCE [LARGE SCALE GENOMIC DNA]</scope>
    <source>
        <strain evidence="2">Cfa_2016G</strain>
        <tissue evidence="2">Leaf</tissue>
    </source>
</reference>
<dbReference type="CDD" id="cd00121">
    <property type="entry name" value="MATH"/>
    <property type="match status" value="2"/>
</dbReference>
<dbReference type="Proteomes" id="UP000327013">
    <property type="component" value="Chromosome 5"/>
</dbReference>
<dbReference type="EMBL" id="CM017325">
    <property type="protein sequence ID" value="KAE8056846.1"/>
    <property type="molecule type" value="Genomic_DNA"/>
</dbReference>
<dbReference type="SUPFAM" id="SSF49599">
    <property type="entry name" value="TRAF domain-like"/>
    <property type="match status" value="2"/>
</dbReference>
<feature type="domain" description="MATH" evidence="1">
    <location>
        <begin position="17"/>
        <end position="152"/>
    </location>
</feature>